<dbReference type="InterPro" id="IPR056404">
    <property type="entry name" value="HTH_RNase_II"/>
</dbReference>
<dbReference type="InterPro" id="IPR001900">
    <property type="entry name" value="RNase_II/R"/>
</dbReference>
<dbReference type="EMBL" id="AZAC01000008">
    <property type="protein sequence ID" value="KIX14815.1"/>
    <property type="molecule type" value="Genomic_DNA"/>
</dbReference>
<gene>
    <name evidence="2" type="ORF">X474_06630</name>
</gene>
<dbReference type="GO" id="GO:0003723">
    <property type="term" value="F:RNA binding"/>
    <property type="evidence" value="ECO:0007669"/>
    <property type="project" value="InterPro"/>
</dbReference>
<dbReference type="Proteomes" id="UP000032233">
    <property type="component" value="Unassembled WGS sequence"/>
</dbReference>
<protein>
    <recommendedName>
        <fullName evidence="1">RNB domain-containing protein</fullName>
    </recommendedName>
</protein>
<proteinExistence type="predicted"/>
<feature type="domain" description="RNB" evidence="1">
    <location>
        <begin position="256"/>
        <end position="542"/>
    </location>
</feature>
<name>A0A0D2JZ32_9BACT</name>
<reference evidence="2 3" key="1">
    <citation type="submission" date="2013-11" db="EMBL/GenBank/DDBJ databases">
        <title>Metagenomic analysis of a methanogenic consortium involved in long chain n-alkane degradation.</title>
        <authorList>
            <person name="Davidova I.A."/>
            <person name="Callaghan A.V."/>
            <person name="Wawrik B."/>
            <person name="Pruitt S."/>
            <person name="Marks C."/>
            <person name="Duncan K.E."/>
            <person name="Suflita J.M."/>
        </authorList>
    </citation>
    <scope>NUCLEOTIDE SEQUENCE [LARGE SCALE GENOMIC DNA]</scope>
    <source>
        <strain evidence="2 3">SPR</strain>
    </source>
</reference>
<dbReference type="GO" id="GO:0000175">
    <property type="term" value="F:3'-5'-RNA exonuclease activity"/>
    <property type="evidence" value="ECO:0007669"/>
    <property type="project" value="TreeGrafter"/>
</dbReference>
<evidence type="ECO:0000313" key="2">
    <source>
        <dbReference type="EMBL" id="KIX14815.1"/>
    </source>
</evidence>
<sequence>MILGLVQDIKKNRLALLITTDRQVVLPQNRVLLMTQPEFGVNQARDALVRNLRETLESRNQLAEKVDVEELWELVYEEDNPLPLKDLAELSFGPSPTSDQLSATLRALFEQRVHFRLSGGDFVPLSAKQLELKLDQMEKEALHKAEVDDAVDYLKSLPKTGSAEGWTPAPNGILELLRDFIVFEEEAGQAKKAKEIIALAEIGGRRKLFNLLVRLGVFKKDEDLLILKEGLPVEFSEDVLDNGRDLKPLAAPDNHREDLTGLFTFTIDGAFTTDFDDALSFEPNQDGSGGTLGVHITDAQALIKPGSLLDQEAKERGSTIYLPETRIPMMPPSLSEDLLSLRQGELRPCVSTFADLDAQGRVLSYRICQSFIQVDKRLTYNEADLLLETDPRLKAMARTCDALRQQRAWDGAYFLPLPELVINVDEDGLVEVQRLDRDGPSREMVAETAILANQLGARYLLENKLPALFRTQAPPKDPLEEGPVEDLFLHFRQRRLLNRMEISTEPGMHSSLGVEPYTHSTSPIRRYLDLVMQRQITSGLQGQGPAYSTDELENLVMQVMPAVRLGNKIRTARQRYWLLRWLEQRRDQPIEAMAIENQGRRWQILLTRIMLLTSVPNTGNIQLNPGQELTINIEKVNAFEDILRISLN</sequence>
<dbReference type="InterPro" id="IPR012340">
    <property type="entry name" value="NA-bd_OB-fold"/>
</dbReference>
<dbReference type="GO" id="GO:0000932">
    <property type="term" value="C:P-body"/>
    <property type="evidence" value="ECO:0007669"/>
    <property type="project" value="TreeGrafter"/>
</dbReference>
<dbReference type="Pfam" id="PF00773">
    <property type="entry name" value="RNB"/>
    <property type="match status" value="1"/>
</dbReference>
<comment type="caution">
    <text evidence="2">The sequence shown here is derived from an EMBL/GenBank/DDBJ whole genome shotgun (WGS) entry which is preliminary data.</text>
</comment>
<dbReference type="SUPFAM" id="SSF50249">
    <property type="entry name" value="Nucleic acid-binding proteins"/>
    <property type="match status" value="1"/>
</dbReference>
<evidence type="ECO:0000259" key="1">
    <source>
        <dbReference type="SMART" id="SM00955"/>
    </source>
</evidence>
<dbReference type="GO" id="GO:0006402">
    <property type="term" value="P:mRNA catabolic process"/>
    <property type="evidence" value="ECO:0007669"/>
    <property type="project" value="TreeGrafter"/>
</dbReference>
<evidence type="ECO:0000313" key="3">
    <source>
        <dbReference type="Proteomes" id="UP000032233"/>
    </source>
</evidence>
<dbReference type="AlphaFoldDB" id="A0A0D2JZ32"/>
<accession>A0A0D2JZ32</accession>
<organism evidence="2 3">
    <name type="scientific">Dethiosulfatarculus sandiegensis</name>
    <dbReference type="NCBI Taxonomy" id="1429043"/>
    <lineage>
        <taxon>Bacteria</taxon>
        <taxon>Pseudomonadati</taxon>
        <taxon>Thermodesulfobacteriota</taxon>
        <taxon>Desulfarculia</taxon>
        <taxon>Desulfarculales</taxon>
        <taxon>Desulfarculaceae</taxon>
        <taxon>Dethiosulfatarculus</taxon>
    </lineage>
</organism>
<dbReference type="SMART" id="SM00955">
    <property type="entry name" value="RNB"/>
    <property type="match status" value="1"/>
</dbReference>
<dbReference type="PANTHER" id="PTHR23355">
    <property type="entry name" value="RIBONUCLEASE"/>
    <property type="match status" value="1"/>
</dbReference>
<dbReference type="InParanoid" id="A0A0D2JZ32"/>
<dbReference type="InterPro" id="IPR050180">
    <property type="entry name" value="RNR_Ribonuclease"/>
</dbReference>
<dbReference type="STRING" id="1429043.X474_06630"/>
<keyword evidence="3" id="KW-1185">Reference proteome</keyword>
<dbReference type="Pfam" id="PF23161">
    <property type="entry name" value="HTH_RNase_II"/>
    <property type="match status" value="1"/>
</dbReference>
<dbReference type="PANTHER" id="PTHR23355:SF42">
    <property type="entry name" value="RIBONUCLEASE II, CHLOROPLASTIC_MITOCHONDRIAL"/>
    <property type="match status" value="1"/>
</dbReference>